<evidence type="ECO:0000256" key="4">
    <source>
        <dbReference type="ARBA" id="ARBA00022993"/>
    </source>
</evidence>
<protein>
    <recommendedName>
        <fullName evidence="5 6">Dephospho-CoA kinase</fullName>
        <ecNumber evidence="5 6">2.7.1.24</ecNumber>
    </recommendedName>
    <alternativeName>
        <fullName evidence="5">Dephosphocoenzyme A kinase</fullName>
    </alternativeName>
</protein>
<evidence type="ECO:0000256" key="1">
    <source>
        <dbReference type="ARBA" id="ARBA00009018"/>
    </source>
</evidence>
<dbReference type="GO" id="GO:0005737">
    <property type="term" value="C:cytoplasm"/>
    <property type="evidence" value="ECO:0007669"/>
    <property type="project" value="UniProtKB-SubCell"/>
</dbReference>
<keyword evidence="5 7" id="KW-0418">Kinase</keyword>
<comment type="catalytic activity">
    <reaction evidence="5">
        <text>3'-dephospho-CoA + ATP = ADP + CoA + H(+)</text>
        <dbReference type="Rhea" id="RHEA:18245"/>
        <dbReference type="ChEBI" id="CHEBI:15378"/>
        <dbReference type="ChEBI" id="CHEBI:30616"/>
        <dbReference type="ChEBI" id="CHEBI:57287"/>
        <dbReference type="ChEBI" id="CHEBI:57328"/>
        <dbReference type="ChEBI" id="CHEBI:456216"/>
        <dbReference type="EC" id="2.7.1.24"/>
    </reaction>
</comment>
<accession>A0A2T0T844</accession>
<dbReference type="Pfam" id="PF01121">
    <property type="entry name" value="CoaE"/>
    <property type="match status" value="1"/>
</dbReference>
<comment type="similarity">
    <text evidence="1 5">Belongs to the CoaE family.</text>
</comment>
<dbReference type="GO" id="GO:0004140">
    <property type="term" value="F:dephospho-CoA kinase activity"/>
    <property type="evidence" value="ECO:0007669"/>
    <property type="project" value="UniProtKB-UniRule"/>
</dbReference>
<comment type="pathway">
    <text evidence="5">Cofactor biosynthesis; coenzyme A biosynthesis; CoA from (R)-pantothenate: step 5/5.</text>
</comment>
<dbReference type="PANTHER" id="PTHR10695:SF46">
    <property type="entry name" value="BIFUNCTIONAL COENZYME A SYNTHASE-RELATED"/>
    <property type="match status" value="1"/>
</dbReference>
<keyword evidence="2 5" id="KW-0547">Nucleotide-binding</keyword>
<proteinExistence type="inferred from homology"/>
<dbReference type="EC" id="2.7.1.24" evidence="5 6"/>
<comment type="subcellular location">
    <subcellularLocation>
        <location evidence="5">Cytoplasm</location>
    </subcellularLocation>
</comment>
<dbReference type="EMBL" id="PVTE01000005">
    <property type="protein sequence ID" value="PRY41831.1"/>
    <property type="molecule type" value="Genomic_DNA"/>
</dbReference>
<evidence type="ECO:0000256" key="5">
    <source>
        <dbReference type="HAMAP-Rule" id="MF_00376"/>
    </source>
</evidence>
<dbReference type="CDD" id="cd02022">
    <property type="entry name" value="DPCK"/>
    <property type="match status" value="1"/>
</dbReference>
<evidence type="ECO:0000313" key="8">
    <source>
        <dbReference type="Proteomes" id="UP000238375"/>
    </source>
</evidence>
<dbReference type="SUPFAM" id="SSF52540">
    <property type="entry name" value="P-loop containing nucleoside triphosphate hydrolases"/>
    <property type="match status" value="1"/>
</dbReference>
<keyword evidence="4 5" id="KW-0173">Coenzyme A biosynthesis</keyword>
<dbReference type="InterPro" id="IPR001977">
    <property type="entry name" value="Depp_CoAkinase"/>
</dbReference>
<keyword evidence="3 5" id="KW-0067">ATP-binding</keyword>
<keyword evidence="8" id="KW-1185">Reference proteome</keyword>
<evidence type="ECO:0000256" key="2">
    <source>
        <dbReference type="ARBA" id="ARBA00022741"/>
    </source>
</evidence>
<comment type="caution">
    <text evidence="7">The sequence shown here is derived from an EMBL/GenBank/DDBJ whole genome shotgun (WGS) entry which is preliminary data.</text>
</comment>
<reference evidence="7 8" key="1">
    <citation type="submission" date="2018-03" db="EMBL/GenBank/DDBJ databases">
        <title>Genomic Encyclopedia of Archaeal and Bacterial Type Strains, Phase II (KMG-II): from individual species to whole genera.</title>
        <authorList>
            <person name="Goeker M."/>
        </authorList>
    </citation>
    <scope>NUCLEOTIDE SEQUENCE [LARGE SCALE GENOMIC DNA]</scope>
    <source>
        <strain evidence="7 8">DSM 28354</strain>
    </source>
</reference>
<gene>
    <name evidence="5" type="primary">coaE</name>
    <name evidence="7" type="ORF">CLV58_10530</name>
</gene>
<keyword evidence="5" id="KW-0808">Transferase</keyword>
<dbReference type="AlphaFoldDB" id="A0A2T0T844"/>
<organism evidence="7 8">
    <name type="scientific">Spirosoma oryzae</name>
    <dbReference type="NCBI Taxonomy" id="1469603"/>
    <lineage>
        <taxon>Bacteria</taxon>
        <taxon>Pseudomonadati</taxon>
        <taxon>Bacteroidota</taxon>
        <taxon>Cytophagia</taxon>
        <taxon>Cytophagales</taxon>
        <taxon>Cytophagaceae</taxon>
        <taxon>Spirosoma</taxon>
    </lineage>
</organism>
<sequence>MPEAMLTDSTLQMKAMLRIGVTGGIGSGKSLVCRVFASLGIPVYMADDRAKWLTENDPILKADIMRVLGTMAYDTLGRYNRSWVASQVFSNPDLLQRLNAVIHPRVWADTADWVAQQTHTPYVIKEAALMKAASPEVGIDQVVVVESPLALRIERIRQRDPHRSVDDIQRIIANQISDEQRRQFADHILLNDESQLLLPQIWSLHQQFLARVQSEG</sequence>
<comment type="function">
    <text evidence="5">Catalyzes the phosphorylation of the 3'-hydroxyl group of dephosphocoenzyme A to form coenzyme A.</text>
</comment>
<evidence type="ECO:0000256" key="3">
    <source>
        <dbReference type="ARBA" id="ARBA00022840"/>
    </source>
</evidence>
<dbReference type="Proteomes" id="UP000238375">
    <property type="component" value="Unassembled WGS sequence"/>
</dbReference>
<dbReference type="NCBIfam" id="TIGR00152">
    <property type="entry name" value="dephospho-CoA kinase"/>
    <property type="match status" value="1"/>
</dbReference>
<dbReference type="GO" id="GO:0005524">
    <property type="term" value="F:ATP binding"/>
    <property type="evidence" value="ECO:0007669"/>
    <property type="project" value="UniProtKB-UniRule"/>
</dbReference>
<keyword evidence="5" id="KW-0963">Cytoplasm</keyword>
<evidence type="ECO:0000313" key="7">
    <source>
        <dbReference type="EMBL" id="PRY41831.1"/>
    </source>
</evidence>
<dbReference type="Gene3D" id="3.40.50.300">
    <property type="entry name" value="P-loop containing nucleotide triphosphate hydrolases"/>
    <property type="match status" value="1"/>
</dbReference>
<dbReference type="PANTHER" id="PTHR10695">
    <property type="entry name" value="DEPHOSPHO-COA KINASE-RELATED"/>
    <property type="match status" value="1"/>
</dbReference>
<dbReference type="GO" id="GO:0015937">
    <property type="term" value="P:coenzyme A biosynthetic process"/>
    <property type="evidence" value="ECO:0007669"/>
    <property type="project" value="UniProtKB-UniRule"/>
</dbReference>
<name>A0A2T0T844_9BACT</name>
<dbReference type="UniPathway" id="UPA00241">
    <property type="reaction ID" value="UER00356"/>
</dbReference>
<dbReference type="InterPro" id="IPR027417">
    <property type="entry name" value="P-loop_NTPase"/>
</dbReference>
<dbReference type="PROSITE" id="PS51219">
    <property type="entry name" value="DPCK"/>
    <property type="match status" value="1"/>
</dbReference>
<evidence type="ECO:0000256" key="6">
    <source>
        <dbReference type="NCBIfam" id="TIGR00152"/>
    </source>
</evidence>
<feature type="binding site" evidence="5">
    <location>
        <begin position="26"/>
        <end position="31"/>
    </location>
    <ligand>
        <name>ATP</name>
        <dbReference type="ChEBI" id="CHEBI:30616"/>
    </ligand>
</feature>
<dbReference type="HAMAP" id="MF_00376">
    <property type="entry name" value="Dephospho_CoA_kinase"/>
    <property type="match status" value="1"/>
</dbReference>